<dbReference type="EMBL" id="JAYLVJ010000037">
    <property type="protein sequence ID" value="MEO1757417.1"/>
    <property type="molecule type" value="Genomic_DNA"/>
</dbReference>
<dbReference type="Proteomes" id="UP001462961">
    <property type="component" value="Unassembled WGS sequence"/>
</dbReference>
<dbReference type="RefSeq" id="WP_176957084.1">
    <property type="nucleotide sequence ID" value="NZ_CP015960.1"/>
</dbReference>
<name>A0ABV0E5C3_9BURK</name>
<keyword evidence="2" id="KW-1185">Reference proteome</keyword>
<protein>
    <submittedName>
        <fullName evidence="1">Uncharacterized protein</fullName>
    </submittedName>
</protein>
<sequence>MSFLGVLLIAEGAMGIVGVNMTSGDSVTVREVRGYLLELTTSDRKAW</sequence>
<reference evidence="1 2" key="1">
    <citation type="submission" date="2024-01" db="EMBL/GenBank/DDBJ databases">
        <title>The diversity of rhizobia nodulating Mimosa spp. in eleven states of Brazil covering several biomes is determined by host plant, location, and edaphic factors.</title>
        <authorList>
            <person name="Rouws L."/>
            <person name="Barauna A."/>
            <person name="Beukes C."/>
            <person name="De Faria S.M."/>
            <person name="Gross E."/>
            <person name="Dos Reis Junior F.B."/>
            <person name="Simon M."/>
            <person name="Maluk M."/>
            <person name="Odee D.W."/>
            <person name="Kenicer G."/>
            <person name="Young J.P.W."/>
            <person name="Reis V.M."/>
            <person name="Zilli J."/>
            <person name="James E.K."/>
        </authorList>
    </citation>
    <scope>NUCLEOTIDE SEQUENCE [LARGE SCALE GENOMIC DNA]</scope>
    <source>
        <strain evidence="1 2">JHI1651</strain>
    </source>
</reference>
<evidence type="ECO:0000313" key="2">
    <source>
        <dbReference type="Proteomes" id="UP001462961"/>
    </source>
</evidence>
<evidence type="ECO:0000313" key="1">
    <source>
        <dbReference type="EMBL" id="MEO1757417.1"/>
    </source>
</evidence>
<comment type="caution">
    <text evidence="1">The sequence shown here is derived from an EMBL/GenBank/DDBJ whole genome shotgun (WGS) entry which is preliminary data.</text>
</comment>
<organism evidence="1 2">
    <name type="scientific">Paraburkholderia caribensis</name>
    <dbReference type="NCBI Taxonomy" id="75105"/>
    <lineage>
        <taxon>Bacteria</taxon>
        <taxon>Pseudomonadati</taxon>
        <taxon>Pseudomonadota</taxon>
        <taxon>Betaproteobacteria</taxon>
        <taxon>Burkholderiales</taxon>
        <taxon>Burkholderiaceae</taxon>
        <taxon>Paraburkholderia</taxon>
    </lineage>
</organism>
<accession>A0ABV0E5C3</accession>
<gene>
    <name evidence="1" type="ORF">VOI32_26215</name>
</gene>
<proteinExistence type="predicted"/>